<organism evidence="1 2">
    <name type="scientific">Sphingobacterium yanglingense</name>
    <dbReference type="NCBI Taxonomy" id="1437280"/>
    <lineage>
        <taxon>Bacteria</taxon>
        <taxon>Pseudomonadati</taxon>
        <taxon>Bacteroidota</taxon>
        <taxon>Sphingobacteriia</taxon>
        <taxon>Sphingobacteriales</taxon>
        <taxon>Sphingobacteriaceae</taxon>
        <taxon>Sphingobacterium</taxon>
    </lineage>
</organism>
<accession>A0A4R6WJW0</accession>
<comment type="caution">
    <text evidence="1">The sequence shown here is derived from an EMBL/GenBank/DDBJ whole genome shotgun (WGS) entry which is preliminary data.</text>
</comment>
<sequence>MINWRYVSWRPVGTADHPDIDGCFSAYRPGEEETPVESAPVAVGG</sequence>
<keyword evidence="2" id="KW-1185">Reference proteome</keyword>
<name>A0A4R6WJW0_9SPHI</name>
<gene>
    <name evidence="1" type="ORF">CLV99_0639</name>
</gene>
<dbReference type="EMBL" id="SNYV01000011">
    <property type="protein sequence ID" value="TDQ79207.1"/>
    <property type="molecule type" value="Genomic_DNA"/>
</dbReference>
<proteinExistence type="predicted"/>
<protein>
    <submittedName>
        <fullName evidence="1">Uncharacterized protein</fullName>
    </submittedName>
</protein>
<dbReference type="Proteomes" id="UP000295292">
    <property type="component" value="Unassembled WGS sequence"/>
</dbReference>
<evidence type="ECO:0000313" key="2">
    <source>
        <dbReference type="Proteomes" id="UP000295292"/>
    </source>
</evidence>
<reference evidence="1 2" key="1">
    <citation type="submission" date="2019-03" db="EMBL/GenBank/DDBJ databases">
        <title>Genomic Encyclopedia of Archaeal and Bacterial Type Strains, Phase II (KMG-II): from individual species to whole genera.</title>
        <authorList>
            <person name="Goeker M."/>
        </authorList>
    </citation>
    <scope>NUCLEOTIDE SEQUENCE [LARGE SCALE GENOMIC DNA]</scope>
    <source>
        <strain evidence="1 2">DSM 28353</strain>
    </source>
</reference>
<dbReference type="RefSeq" id="WP_162849993.1">
    <property type="nucleotide sequence ID" value="NZ_SNYV01000011.1"/>
</dbReference>
<dbReference type="AlphaFoldDB" id="A0A4R6WJW0"/>
<evidence type="ECO:0000313" key="1">
    <source>
        <dbReference type="EMBL" id="TDQ79207.1"/>
    </source>
</evidence>